<evidence type="ECO:0000313" key="1">
    <source>
        <dbReference type="EMBL" id="KAF5632285.1"/>
    </source>
</evidence>
<evidence type="ECO:0000313" key="2">
    <source>
        <dbReference type="Proteomes" id="UP000530670"/>
    </source>
</evidence>
<comment type="caution">
    <text evidence="1">The sequence shown here is derived from an EMBL/GenBank/DDBJ whole genome shotgun (WGS) entry which is preliminary data.</text>
</comment>
<protein>
    <submittedName>
        <fullName evidence="1">Uncharacterized protein</fullName>
    </submittedName>
</protein>
<keyword evidence="2" id="KW-1185">Reference proteome</keyword>
<dbReference type="OrthoDB" id="4886853at2759"/>
<dbReference type="RefSeq" id="XP_037205337.1">
    <property type="nucleotide sequence ID" value="XM_037354351.1"/>
</dbReference>
<accession>A0A8H5VRW7</accession>
<organism evidence="1 2">
    <name type="scientific">Fusarium tjaetaba</name>
    <dbReference type="NCBI Taxonomy" id="1567544"/>
    <lineage>
        <taxon>Eukaryota</taxon>
        <taxon>Fungi</taxon>
        <taxon>Dikarya</taxon>
        <taxon>Ascomycota</taxon>
        <taxon>Pezizomycotina</taxon>
        <taxon>Sordariomycetes</taxon>
        <taxon>Hypocreomycetidae</taxon>
        <taxon>Hypocreales</taxon>
        <taxon>Nectriaceae</taxon>
        <taxon>Fusarium</taxon>
        <taxon>Fusarium fujikuroi species complex</taxon>
    </lineage>
</organism>
<gene>
    <name evidence="1" type="ORF">FTJAE_7617</name>
</gene>
<reference evidence="1 2" key="1">
    <citation type="submission" date="2020-05" db="EMBL/GenBank/DDBJ databases">
        <title>Identification and distribution of gene clusters putatively required for synthesis of sphingolipid metabolism inhibitors in phylogenetically diverse species of the filamentous fungus Fusarium.</title>
        <authorList>
            <person name="Kim H.-S."/>
            <person name="Busman M."/>
            <person name="Brown D.W."/>
            <person name="Divon H."/>
            <person name="Uhlig S."/>
            <person name="Proctor R.H."/>
        </authorList>
    </citation>
    <scope>NUCLEOTIDE SEQUENCE [LARGE SCALE GENOMIC DNA]</scope>
    <source>
        <strain evidence="1 2">NRRL 66243</strain>
    </source>
</reference>
<dbReference type="AlphaFoldDB" id="A0A8H5VRW7"/>
<name>A0A8H5VRW7_9HYPO</name>
<dbReference type="GeneID" id="59306621"/>
<proteinExistence type="predicted"/>
<sequence length="143" mass="15782">MANSLESTDTPFALGSWMQDLYARIFVQPDDEVSANALKESVAEDFTARQVKPPTQAPTQQRERKLIFRVENKATIHETKELQCWEAPDGSGAGCVSQFLRFTDTNKETGVGSRSSTLLIASVKVVDGRKMLVELTEVMKAAS</sequence>
<dbReference type="Proteomes" id="UP000530670">
    <property type="component" value="Unassembled WGS sequence"/>
</dbReference>
<dbReference type="EMBL" id="JAAQRI010000154">
    <property type="protein sequence ID" value="KAF5632285.1"/>
    <property type="molecule type" value="Genomic_DNA"/>
</dbReference>